<protein>
    <submittedName>
        <fullName evidence="1">Uncharacterized protein</fullName>
    </submittedName>
</protein>
<dbReference type="AlphaFoldDB" id="A0A382V440"/>
<feature type="non-terminal residue" evidence="1">
    <location>
        <position position="44"/>
    </location>
</feature>
<name>A0A382V440_9ZZZZ</name>
<proteinExistence type="predicted"/>
<gene>
    <name evidence="1" type="ORF">METZ01_LOCUS394123</name>
</gene>
<organism evidence="1">
    <name type="scientific">marine metagenome</name>
    <dbReference type="NCBI Taxonomy" id="408172"/>
    <lineage>
        <taxon>unclassified sequences</taxon>
        <taxon>metagenomes</taxon>
        <taxon>ecological metagenomes</taxon>
    </lineage>
</organism>
<reference evidence="1" key="1">
    <citation type="submission" date="2018-05" db="EMBL/GenBank/DDBJ databases">
        <authorList>
            <person name="Lanie J.A."/>
            <person name="Ng W.-L."/>
            <person name="Kazmierczak K.M."/>
            <person name="Andrzejewski T.M."/>
            <person name="Davidsen T.M."/>
            <person name="Wayne K.J."/>
            <person name="Tettelin H."/>
            <person name="Glass J.I."/>
            <person name="Rusch D."/>
            <person name="Podicherti R."/>
            <person name="Tsui H.-C.T."/>
            <person name="Winkler M.E."/>
        </authorList>
    </citation>
    <scope>NUCLEOTIDE SEQUENCE</scope>
</reference>
<dbReference type="EMBL" id="UINC01149045">
    <property type="protein sequence ID" value="SVD41269.1"/>
    <property type="molecule type" value="Genomic_DNA"/>
</dbReference>
<sequence>VHRLVELGADVGVIDSLLLGHGGTLENLAGVVDEVDVSISDTRD</sequence>
<feature type="non-terminal residue" evidence="1">
    <location>
        <position position="1"/>
    </location>
</feature>
<evidence type="ECO:0000313" key="1">
    <source>
        <dbReference type="EMBL" id="SVD41269.1"/>
    </source>
</evidence>
<accession>A0A382V440</accession>